<protein>
    <submittedName>
        <fullName evidence="1">Uncharacterized protein</fullName>
    </submittedName>
</protein>
<sequence length="60" mass="7001">MEDKKEKERLKRDPVRILEGYLIGYSGRIMDTLLKTRYNIEFLPQVPGFSEKASNLNSVI</sequence>
<name>A0A835K2T0_9ROSI</name>
<accession>A0A835K2T0</accession>
<evidence type="ECO:0000313" key="2">
    <source>
        <dbReference type="Proteomes" id="UP000657918"/>
    </source>
</evidence>
<comment type="caution">
    <text evidence="1">The sequence shown here is derived from an EMBL/GenBank/DDBJ whole genome shotgun (WGS) entry which is preliminary data.</text>
</comment>
<evidence type="ECO:0000313" key="1">
    <source>
        <dbReference type="EMBL" id="KAF9679570.1"/>
    </source>
</evidence>
<dbReference type="AlphaFoldDB" id="A0A835K2T0"/>
<dbReference type="EMBL" id="JADGMS010000006">
    <property type="protein sequence ID" value="KAF9679570.1"/>
    <property type="molecule type" value="Genomic_DNA"/>
</dbReference>
<proteinExistence type="predicted"/>
<organism evidence="1 2">
    <name type="scientific">Salix dunnii</name>
    <dbReference type="NCBI Taxonomy" id="1413687"/>
    <lineage>
        <taxon>Eukaryota</taxon>
        <taxon>Viridiplantae</taxon>
        <taxon>Streptophyta</taxon>
        <taxon>Embryophyta</taxon>
        <taxon>Tracheophyta</taxon>
        <taxon>Spermatophyta</taxon>
        <taxon>Magnoliopsida</taxon>
        <taxon>eudicotyledons</taxon>
        <taxon>Gunneridae</taxon>
        <taxon>Pentapetalae</taxon>
        <taxon>rosids</taxon>
        <taxon>fabids</taxon>
        <taxon>Malpighiales</taxon>
        <taxon>Salicaceae</taxon>
        <taxon>Saliceae</taxon>
        <taxon>Salix</taxon>
    </lineage>
</organism>
<reference evidence="1 2" key="1">
    <citation type="submission" date="2020-10" db="EMBL/GenBank/DDBJ databases">
        <title>Plant Genome Project.</title>
        <authorList>
            <person name="Zhang R.-G."/>
        </authorList>
    </citation>
    <scope>NUCLEOTIDE SEQUENCE [LARGE SCALE GENOMIC DNA]</scope>
    <source>
        <strain evidence="1">FAFU-HL-1</strain>
        <tissue evidence="1">Leaf</tissue>
    </source>
</reference>
<gene>
    <name evidence="1" type="ORF">SADUNF_Sadunf06G0028600</name>
</gene>
<keyword evidence="2" id="KW-1185">Reference proteome</keyword>
<dbReference type="Proteomes" id="UP000657918">
    <property type="component" value="Unassembled WGS sequence"/>
</dbReference>